<gene>
    <name evidence="1" type="ORF">OnM2_016032</name>
</gene>
<name>A0A420I4V8_9PEZI</name>
<evidence type="ECO:0000313" key="1">
    <source>
        <dbReference type="EMBL" id="RKF64739.1"/>
    </source>
</evidence>
<evidence type="ECO:0008006" key="3">
    <source>
        <dbReference type="Google" id="ProtNLM"/>
    </source>
</evidence>
<comment type="caution">
    <text evidence="1">The sequence shown here is derived from an EMBL/GenBank/DDBJ whole genome shotgun (WGS) entry which is preliminary data.</text>
</comment>
<organism evidence="1 2">
    <name type="scientific">Erysiphe neolycopersici</name>
    <dbReference type="NCBI Taxonomy" id="212602"/>
    <lineage>
        <taxon>Eukaryota</taxon>
        <taxon>Fungi</taxon>
        <taxon>Dikarya</taxon>
        <taxon>Ascomycota</taxon>
        <taxon>Pezizomycotina</taxon>
        <taxon>Leotiomycetes</taxon>
        <taxon>Erysiphales</taxon>
        <taxon>Erysiphaceae</taxon>
        <taxon>Erysiphe</taxon>
    </lineage>
</organism>
<dbReference type="EMBL" id="MCFK01001676">
    <property type="protein sequence ID" value="RKF64739.1"/>
    <property type="molecule type" value="Genomic_DNA"/>
</dbReference>
<proteinExistence type="predicted"/>
<keyword evidence="2" id="KW-1185">Reference proteome</keyword>
<evidence type="ECO:0000313" key="2">
    <source>
        <dbReference type="Proteomes" id="UP000286134"/>
    </source>
</evidence>
<dbReference type="OrthoDB" id="10332576at2759"/>
<accession>A0A420I4V8</accession>
<reference evidence="1 2" key="1">
    <citation type="journal article" date="2018" name="BMC Genomics">
        <title>Comparative genome analyses reveal sequence features reflecting distinct modes of host-adaptation between dicot and monocot powdery mildew.</title>
        <authorList>
            <person name="Wu Y."/>
            <person name="Ma X."/>
            <person name="Pan Z."/>
            <person name="Kale S.D."/>
            <person name="Song Y."/>
            <person name="King H."/>
            <person name="Zhang Q."/>
            <person name="Presley C."/>
            <person name="Deng X."/>
            <person name="Wei C.I."/>
            <person name="Xiao S."/>
        </authorList>
    </citation>
    <scope>NUCLEOTIDE SEQUENCE [LARGE SCALE GENOMIC DNA]</scope>
    <source>
        <strain evidence="1">UMSG2</strain>
    </source>
</reference>
<dbReference type="SUPFAM" id="SSF54768">
    <property type="entry name" value="dsRNA-binding domain-like"/>
    <property type="match status" value="1"/>
</dbReference>
<dbReference type="Gene3D" id="3.30.160.20">
    <property type="match status" value="1"/>
</dbReference>
<sequence length="76" mass="8777">MAGKYQIHLENLCIHYGWPQPIFVVKRLMAMFKCTVIVAGKDFLSSEDYCQEVAKEDAAKQAYNYFNDSSKTTDFQ</sequence>
<protein>
    <recommendedName>
        <fullName evidence="3">DRBM domain-containing protein</fullName>
    </recommendedName>
</protein>
<dbReference type="Proteomes" id="UP000286134">
    <property type="component" value="Unassembled WGS sequence"/>
</dbReference>
<dbReference type="AlphaFoldDB" id="A0A420I4V8"/>
<dbReference type="CDD" id="cd00048">
    <property type="entry name" value="DSRM_SF"/>
    <property type="match status" value="1"/>
</dbReference>